<sequence length="242" mass="28021">VGIGIRKGLTFIQDLVKKPSSSFIHLYFFVLFSGDRVFIDGNNWIIHNMGLINTSFRQWDGTILYVRNSVLAQKNIFNIRRSGPMGEFLEIQIDYNTPAHKIHSLREKISDWCNKHSNDFTPGVLALNIFQIESTNKIHCSIWVEHRTNWQDMMARYARRTNFYYALKEALDELDIRYVLPAQPIVHKEMETPPAYELARPLGMDRLAAAEVSDGLRHRGSTDNITMQAQQQEVPVVFETIH</sequence>
<dbReference type="Proteomes" id="UP000274822">
    <property type="component" value="Unassembled WGS sequence"/>
</dbReference>
<evidence type="ECO:0000313" key="7">
    <source>
        <dbReference type="EMBL" id="RUS25150.1"/>
    </source>
</evidence>
<reference evidence="7 8" key="1">
    <citation type="journal article" date="2018" name="New Phytol.">
        <title>Phylogenomics of Endogonaceae and evolution of mycorrhizas within Mucoromycota.</title>
        <authorList>
            <person name="Chang Y."/>
            <person name="Desiro A."/>
            <person name="Na H."/>
            <person name="Sandor L."/>
            <person name="Lipzen A."/>
            <person name="Clum A."/>
            <person name="Barry K."/>
            <person name="Grigoriev I.V."/>
            <person name="Martin F.M."/>
            <person name="Stajich J.E."/>
            <person name="Smith M.E."/>
            <person name="Bonito G."/>
            <person name="Spatafora J.W."/>
        </authorList>
    </citation>
    <scope>NUCLEOTIDE SEQUENCE [LARGE SCALE GENOMIC DNA]</scope>
    <source>
        <strain evidence="7 8">AD002</strain>
    </source>
</reference>
<dbReference type="EMBL" id="RBNJ01013782">
    <property type="protein sequence ID" value="RUS25150.1"/>
    <property type="molecule type" value="Genomic_DNA"/>
</dbReference>
<dbReference type="SUPFAM" id="SSF50182">
    <property type="entry name" value="Sm-like ribonucleoproteins"/>
    <property type="match status" value="1"/>
</dbReference>
<dbReference type="AlphaFoldDB" id="A0A433Q5V3"/>
<dbReference type="GO" id="GO:0008381">
    <property type="term" value="F:mechanosensitive monoatomic ion channel activity"/>
    <property type="evidence" value="ECO:0007669"/>
    <property type="project" value="TreeGrafter"/>
</dbReference>
<dbReference type="InterPro" id="IPR023408">
    <property type="entry name" value="MscS_beta-dom_sf"/>
</dbReference>
<dbReference type="InterPro" id="IPR016688">
    <property type="entry name" value="MscS-like_plants/fungi"/>
</dbReference>
<accession>A0A433Q5V3</accession>
<dbReference type="GO" id="GO:0005886">
    <property type="term" value="C:plasma membrane"/>
    <property type="evidence" value="ECO:0007669"/>
    <property type="project" value="TreeGrafter"/>
</dbReference>
<keyword evidence="4" id="KW-1133">Transmembrane helix</keyword>
<keyword evidence="3" id="KW-0812">Transmembrane</keyword>
<comment type="caution">
    <text evidence="7">The sequence shown here is derived from an EMBL/GenBank/DDBJ whole genome shotgun (WGS) entry which is preliminary data.</text>
</comment>
<dbReference type="GO" id="GO:0006820">
    <property type="term" value="P:monoatomic anion transport"/>
    <property type="evidence" value="ECO:0007669"/>
    <property type="project" value="TreeGrafter"/>
</dbReference>
<evidence type="ECO:0000256" key="2">
    <source>
        <dbReference type="ARBA" id="ARBA00008017"/>
    </source>
</evidence>
<feature type="domain" description="Mechanosensitive ion channel MscS" evidence="6">
    <location>
        <begin position="21"/>
        <end position="81"/>
    </location>
</feature>
<evidence type="ECO:0000313" key="8">
    <source>
        <dbReference type="Proteomes" id="UP000274822"/>
    </source>
</evidence>
<evidence type="ECO:0000256" key="5">
    <source>
        <dbReference type="ARBA" id="ARBA00023136"/>
    </source>
</evidence>
<evidence type="ECO:0000256" key="3">
    <source>
        <dbReference type="ARBA" id="ARBA00022692"/>
    </source>
</evidence>
<name>A0A433Q5V3_9FUNG</name>
<keyword evidence="8" id="KW-1185">Reference proteome</keyword>
<dbReference type="PANTHER" id="PTHR31618">
    <property type="entry name" value="MECHANOSENSITIVE ION CHANNEL PROTEIN 5"/>
    <property type="match status" value="1"/>
</dbReference>
<protein>
    <recommendedName>
        <fullName evidence="6">Mechanosensitive ion channel MscS domain-containing protein</fullName>
    </recommendedName>
</protein>
<gene>
    <name evidence="7" type="ORF">BC938DRAFT_472561</name>
</gene>
<evidence type="ECO:0000259" key="6">
    <source>
        <dbReference type="Pfam" id="PF00924"/>
    </source>
</evidence>
<feature type="non-terminal residue" evidence="7">
    <location>
        <position position="1"/>
    </location>
</feature>
<evidence type="ECO:0000256" key="1">
    <source>
        <dbReference type="ARBA" id="ARBA00004141"/>
    </source>
</evidence>
<dbReference type="InterPro" id="IPR010920">
    <property type="entry name" value="LSM_dom_sf"/>
</dbReference>
<dbReference type="Pfam" id="PF00924">
    <property type="entry name" value="MS_channel_2nd"/>
    <property type="match status" value="1"/>
</dbReference>
<organism evidence="7 8">
    <name type="scientific">Jimgerdemannia flammicorona</name>
    <dbReference type="NCBI Taxonomy" id="994334"/>
    <lineage>
        <taxon>Eukaryota</taxon>
        <taxon>Fungi</taxon>
        <taxon>Fungi incertae sedis</taxon>
        <taxon>Mucoromycota</taxon>
        <taxon>Mucoromycotina</taxon>
        <taxon>Endogonomycetes</taxon>
        <taxon>Endogonales</taxon>
        <taxon>Endogonaceae</taxon>
        <taxon>Jimgerdemannia</taxon>
    </lineage>
</organism>
<proteinExistence type="inferred from homology"/>
<keyword evidence="5" id="KW-0472">Membrane</keyword>
<dbReference type="PANTHER" id="PTHR31618:SF1">
    <property type="entry name" value="EF-HAND DOMAIN-CONTAINING PROTEIN"/>
    <property type="match status" value="1"/>
</dbReference>
<dbReference type="InterPro" id="IPR006685">
    <property type="entry name" value="MscS_channel_2nd"/>
</dbReference>
<comment type="similarity">
    <text evidence="2">Belongs to the MscS (TC 1.A.23) family.</text>
</comment>
<comment type="subcellular location">
    <subcellularLocation>
        <location evidence="1">Membrane</location>
        <topology evidence="1">Multi-pass membrane protein</topology>
    </subcellularLocation>
</comment>
<dbReference type="Gene3D" id="2.30.30.60">
    <property type="match status" value="1"/>
</dbReference>
<evidence type="ECO:0000256" key="4">
    <source>
        <dbReference type="ARBA" id="ARBA00022989"/>
    </source>
</evidence>